<dbReference type="PANTHER" id="PTHR30365:SF0">
    <property type="entry name" value="CYTOCHROME BD-I UBIQUINOL OXIDASE SUBUNIT 1"/>
    <property type="match status" value="1"/>
</dbReference>
<feature type="transmembrane region" description="Helical" evidence="13">
    <location>
        <begin position="315"/>
        <end position="340"/>
    </location>
</feature>
<feature type="transmembrane region" description="Helical" evidence="13">
    <location>
        <begin position="396"/>
        <end position="422"/>
    </location>
</feature>
<evidence type="ECO:0000256" key="1">
    <source>
        <dbReference type="ARBA" id="ARBA00004429"/>
    </source>
</evidence>
<dbReference type="Proteomes" id="UP000000442">
    <property type="component" value="Chromosome"/>
</dbReference>
<organism evidence="14 15">
    <name type="scientific">Desulforapulum autotrophicum (strain ATCC 43914 / DSM 3382 / VKM B-1955 / HRM2)</name>
    <name type="common">Desulfobacterium autotrophicum</name>
    <dbReference type="NCBI Taxonomy" id="177437"/>
    <lineage>
        <taxon>Bacteria</taxon>
        <taxon>Pseudomonadati</taxon>
        <taxon>Thermodesulfobacteriota</taxon>
        <taxon>Desulfobacteria</taxon>
        <taxon>Desulfobacterales</taxon>
        <taxon>Desulfobacteraceae</taxon>
        <taxon>Desulforapulum</taxon>
    </lineage>
</organism>
<feature type="transmembrane region" description="Helical" evidence="13">
    <location>
        <begin position="12"/>
        <end position="33"/>
    </location>
</feature>
<name>C0QCB2_DESAH</name>
<evidence type="ECO:0000256" key="6">
    <source>
        <dbReference type="ARBA" id="ARBA00022617"/>
    </source>
</evidence>
<feature type="transmembrane region" description="Helical" evidence="13">
    <location>
        <begin position="352"/>
        <end position="374"/>
    </location>
</feature>
<feature type="transmembrane region" description="Helical" evidence="13">
    <location>
        <begin position="92"/>
        <end position="115"/>
    </location>
</feature>
<keyword evidence="12 13" id="KW-0472">Membrane</keyword>
<feature type="transmembrane region" description="Helical" evidence="13">
    <location>
        <begin position="53"/>
        <end position="72"/>
    </location>
</feature>
<dbReference type="GO" id="GO:0020037">
    <property type="term" value="F:heme binding"/>
    <property type="evidence" value="ECO:0007669"/>
    <property type="project" value="TreeGrafter"/>
</dbReference>
<evidence type="ECO:0000256" key="5">
    <source>
        <dbReference type="ARBA" id="ARBA00022519"/>
    </source>
</evidence>
<dbReference type="AlphaFoldDB" id="C0QCB2"/>
<keyword evidence="10 13" id="KW-1133">Transmembrane helix</keyword>
<evidence type="ECO:0000256" key="13">
    <source>
        <dbReference type="PIRNR" id="PIRNR006446"/>
    </source>
</evidence>
<keyword evidence="3 13" id="KW-0813">Transport</keyword>
<keyword evidence="6 13" id="KW-0349">Heme</keyword>
<dbReference type="KEGG" id="dat:HRM2_40720"/>
<dbReference type="EMBL" id="CP001087">
    <property type="protein sequence ID" value="ACN17129.1"/>
    <property type="molecule type" value="Genomic_DNA"/>
</dbReference>
<keyword evidence="7 13" id="KW-0812">Transmembrane</keyword>
<dbReference type="EC" id="1.10.3.-" evidence="14"/>
<dbReference type="eggNOG" id="COG1271">
    <property type="taxonomic scope" value="Bacteria"/>
</dbReference>
<feature type="transmembrane region" description="Helical" evidence="13">
    <location>
        <begin position="127"/>
        <end position="145"/>
    </location>
</feature>
<keyword evidence="5" id="KW-0997">Cell inner membrane</keyword>
<keyword evidence="9 13" id="KW-0249">Electron transport</keyword>
<keyword evidence="11 13" id="KW-0408">Iron</keyword>
<keyword evidence="4 13" id="KW-1003">Cell membrane</keyword>
<keyword evidence="8 13" id="KW-0479">Metal-binding</keyword>
<dbReference type="STRING" id="177437.HRM2_40720"/>
<evidence type="ECO:0000256" key="4">
    <source>
        <dbReference type="ARBA" id="ARBA00022475"/>
    </source>
</evidence>
<dbReference type="GO" id="GO:0016682">
    <property type="term" value="F:oxidoreductase activity, acting on diphenols and related substances as donors, oxygen as acceptor"/>
    <property type="evidence" value="ECO:0007669"/>
    <property type="project" value="TreeGrafter"/>
</dbReference>
<dbReference type="RefSeq" id="WP_015905862.1">
    <property type="nucleotide sequence ID" value="NC_012108.1"/>
</dbReference>
<dbReference type="PIRSF" id="PIRSF006446">
    <property type="entry name" value="Cyt_quinol_oxidase_1"/>
    <property type="match status" value="1"/>
</dbReference>
<dbReference type="Pfam" id="PF01654">
    <property type="entry name" value="Cyt_bd_oxida_I"/>
    <property type="match status" value="1"/>
</dbReference>
<comment type="subcellular location">
    <subcellularLocation>
        <location evidence="1">Cell inner membrane</location>
        <topology evidence="1">Multi-pass membrane protein</topology>
    </subcellularLocation>
</comment>
<evidence type="ECO:0000256" key="11">
    <source>
        <dbReference type="ARBA" id="ARBA00023004"/>
    </source>
</evidence>
<evidence type="ECO:0000313" key="14">
    <source>
        <dbReference type="EMBL" id="ACN17129.1"/>
    </source>
</evidence>
<evidence type="ECO:0000256" key="2">
    <source>
        <dbReference type="ARBA" id="ARBA00009819"/>
    </source>
</evidence>
<feature type="transmembrane region" description="Helical" evidence="13">
    <location>
        <begin position="181"/>
        <end position="205"/>
    </location>
</feature>
<protein>
    <submittedName>
        <fullName evidence="14">CydA2</fullName>
        <ecNumber evidence="14">1.10.3.-</ecNumber>
    </submittedName>
</protein>
<dbReference type="PANTHER" id="PTHR30365">
    <property type="entry name" value="CYTOCHROME D UBIQUINOL OXIDASE"/>
    <property type="match status" value="1"/>
</dbReference>
<reference evidence="14 15" key="1">
    <citation type="journal article" date="2009" name="Environ. Microbiol.">
        <title>Genome sequence of Desulfobacterium autotrophicum HRM2, a marine sulfate reducer oxidizing organic carbon completely to carbon dioxide.</title>
        <authorList>
            <person name="Strittmatter A.W."/>
            <person name="Liesegang H."/>
            <person name="Rabus R."/>
            <person name="Decker I."/>
            <person name="Amann J."/>
            <person name="Andres S."/>
            <person name="Henne A."/>
            <person name="Fricke W.F."/>
            <person name="Martinez-Arias R."/>
            <person name="Bartels D."/>
            <person name="Goesmann A."/>
            <person name="Krause L."/>
            <person name="Puehler A."/>
            <person name="Klenk H.P."/>
            <person name="Richter M."/>
            <person name="Schuler M."/>
            <person name="Gloeckner F.O."/>
            <person name="Meyerdierks A."/>
            <person name="Gottschalk G."/>
            <person name="Amann R."/>
        </authorList>
    </citation>
    <scope>NUCLEOTIDE SEQUENCE [LARGE SCALE GENOMIC DNA]</scope>
    <source>
        <strain evidence="15">ATCC 43914 / DSM 3382 / HRM2</strain>
    </source>
</reference>
<evidence type="ECO:0000256" key="3">
    <source>
        <dbReference type="ARBA" id="ARBA00022448"/>
    </source>
</evidence>
<gene>
    <name evidence="14" type="primary">cydA2</name>
    <name evidence="14" type="ordered locus">HRM2_40720</name>
</gene>
<dbReference type="GO" id="GO:0070069">
    <property type="term" value="C:cytochrome complex"/>
    <property type="evidence" value="ECO:0007669"/>
    <property type="project" value="UniProtKB-UniRule"/>
</dbReference>
<dbReference type="HOGENOM" id="CLU_030555_3_3_7"/>
<evidence type="ECO:0000256" key="8">
    <source>
        <dbReference type="ARBA" id="ARBA00022723"/>
    </source>
</evidence>
<evidence type="ECO:0000256" key="7">
    <source>
        <dbReference type="ARBA" id="ARBA00022692"/>
    </source>
</evidence>
<keyword evidence="14" id="KW-0560">Oxidoreductase</keyword>
<dbReference type="GO" id="GO:0005886">
    <property type="term" value="C:plasma membrane"/>
    <property type="evidence" value="ECO:0007669"/>
    <property type="project" value="UniProtKB-SubCell"/>
</dbReference>
<proteinExistence type="inferred from homology"/>
<comment type="similarity">
    <text evidence="2 13">Belongs to the cytochrome ubiquinol oxidase subunit 1 family.</text>
</comment>
<evidence type="ECO:0000256" key="12">
    <source>
        <dbReference type="ARBA" id="ARBA00023136"/>
    </source>
</evidence>
<feature type="transmembrane region" description="Helical" evidence="13">
    <location>
        <begin position="217"/>
        <end position="235"/>
    </location>
</feature>
<sequence>MDPVFLSRLQFAVATMFHFLFVPLTLGLSIIIAYMETKYARTGDTTYLRMTKFWGKLFLINFAVGVVTGITLEFQFGTNWSRYSEYVGDVFGSLLAIEPTMAFFLESTFIGIWVFGWKRLSAKAHAAVMWMVAIAGNFSAVWILTANGFMQHPVGYTIRNGRAEMTDFLALVFNKFALLEIVHMIPSALVLGAFFIMGISAYHLLKKQHVDLFTRSFKIALVIGLVSSLAVAFTGDLHAVHVSEVQPAKLAAMESHWETQTQAPIVLFAIPDEAAGKNAWEFGSIPGILSFMAFHDFNASVKGLADFPEEERPPVLLTFMGFRIMVGLGTLFILLTLVGFMKRNRLMESPGYLKIMMWAIPLPYIAIEMGWMVAEVGRQPWIVYGLMKTSQAASPIAGYQVMISLIAFILVYGLLGAVGFYLMAKKAIQGPEPETVQQ</sequence>
<accession>C0QCB2</accession>
<dbReference type="GO" id="GO:0046872">
    <property type="term" value="F:metal ion binding"/>
    <property type="evidence" value="ECO:0007669"/>
    <property type="project" value="UniProtKB-UniRule"/>
</dbReference>
<keyword evidence="15" id="KW-1185">Reference proteome</keyword>
<dbReference type="OrthoDB" id="9807042at2"/>
<evidence type="ECO:0000313" key="15">
    <source>
        <dbReference type="Proteomes" id="UP000000442"/>
    </source>
</evidence>
<dbReference type="GO" id="GO:0009055">
    <property type="term" value="F:electron transfer activity"/>
    <property type="evidence" value="ECO:0007669"/>
    <property type="project" value="UniProtKB-UniRule"/>
</dbReference>
<dbReference type="GO" id="GO:0019646">
    <property type="term" value="P:aerobic electron transport chain"/>
    <property type="evidence" value="ECO:0007669"/>
    <property type="project" value="InterPro"/>
</dbReference>
<evidence type="ECO:0000256" key="9">
    <source>
        <dbReference type="ARBA" id="ARBA00022982"/>
    </source>
</evidence>
<evidence type="ECO:0000256" key="10">
    <source>
        <dbReference type="ARBA" id="ARBA00022989"/>
    </source>
</evidence>
<dbReference type="InterPro" id="IPR002585">
    <property type="entry name" value="Cyt-d_ubiquinol_oxidase_su_1"/>
</dbReference>